<keyword evidence="1" id="KW-0472">Membrane</keyword>
<evidence type="ECO:0000313" key="3">
    <source>
        <dbReference type="Proteomes" id="UP000007014"/>
    </source>
</evidence>
<dbReference type="RefSeq" id="XP_005534814.1">
    <property type="nucleotide sequence ID" value="XM_005534757.1"/>
</dbReference>
<sequence>MPVSLKRLQARQERVASGLERKVTRVTSKGPKAKGVQSKNLNPYLVGFLLFILVGGALLPHVQRYIMGFFASAEI</sequence>
<dbReference type="EMBL" id="AP006492">
    <property type="protein sequence ID" value="BAM80207.1"/>
    <property type="molecule type" value="Genomic_DNA"/>
</dbReference>
<evidence type="ECO:0000256" key="1">
    <source>
        <dbReference type="SAM" id="Phobius"/>
    </source>
</evidence>
<accession>M1VCD9</accession>
<reference evidence="2 3" key="2">
    <citation type="journal article" date="2007" name="BMC Biol.">
        <title>A 100%-complete sequence reveals unusually simple genomic features in the hot-spring red alga Cyanidioschyzon merolae.</title>
        <authorList>
            <person name="Nozaki H."/>
            <person name="Takano H."/>
            <person name="Misumi O."/>
            <person name="Terasawa K."/>
            <person name="Matsuzaki M."/>
            <person name="Maruyama S."/>
            <person name="Nishida K."/>
            <person name="Yagisawa F."/>
            <person name="Yoshida Y."/>
            <person name="Fujiwara T."/>
            <person name="Takio S."/>
            <person name="Tamura K."/>
            <person name="Chung S.J."/>
            <person name="Nakamura S."/>
            <person name="Kuroiwa H."/>
            <person name="Tanaka K."/>
            <person name="Sato N."/>
            <person name="Kuroiwa T."/>
        </authorList>
    </citation>
    <scope>NUCLEOTIDE SEQUENCE [LARGE SCALE GENOMIC DNA]</scope>
    <source>
        <strain evidence="2 3">10D</strain>
    </source>
</reference>
<feature type="transmembrane region" description="Helical" evidence="1">
    <location>
        <begin position="41"/>
        <end position="59"/>
    </location>
</feature>
<keyword evidence="1" id="KW-1133">Transmembrane helix</keyword>
<dbReference type="Proteomes" id="UP000007014">
    <property type="component" value="Chromosome 10"/>
</dbReference>
<keyword evidence="1" id="KW-0812">Transmembrane</keyword>
<gene>
    <name evidence="2" type="ORF">CYME_CMJ068C</name>
</gene>
<evidence type="ECO:0000313" key="2">
    <source>
        <dbReference type="EMBL" id="BAM80207.1"/>
    </source>
</evidence>
<dbReference type="AlphaFoldDB" id="M1VCD9"/>
<keyword evidence="3" id="KW-1185">Reference proteome</keyword>
<dbReference type="GeneID" id="16994163"/>
<protein>
    <submittedName>
        <fullName evidence="2">Uncharacterized protein</fullName>
    </submittedName>
</protein>
<organism evidence="2 3">
    <name type="scientific">Cyanidioschyzon merolae (strain NIES-3377 / 10D)</name>
    <name type="common">Unicellular red alga</name>
    <dbReference type="NCBI Taxonomy" id="280699"/>
    <lineage>
        <taxon>Eukaryota</taxon>
        <taxon>Rhodophyta</taxon>
        <taxon>Bangiophyceae</taxon>
        <taxon>Cyanidiales</taxon>
        <taxon>Cyanidiaceae</taxon>
        <taxon>Cyanidioschyzon</taxon>
    </lineage>
</organism>
<name>M1VCD9_CYAM1</name>
<dbReference type="KEGG" id="cme:CYME_CMJ068C"/>
<reference evidence="2 3" key="1">
    <citation type="journal article" date="2004" name="Nature">
        <title>Genome sequence of the ultrasmall unicellular red alga Cyanidioschyzon merolae 10D.</title>
        <authorList>
            <person name="Matsuzaki M."/>
            <person name="Misumi O."/>
            <person name="Shin-i T."/>
            <person name="Maruyama S."/>
            <person name="Takahara M."/>
            <person name="Miyagishima S."/>
            <person name="Mori T."/>
            <person name="Nishida K."/>
            <person name="Yagisawa F."/>
            <person name="Nishida K."/>
            <person name="Yoshida Y."/>
            <person name="Nishimura Y."/>
            <person name="Nakao S."/>
            <person name="Kobayashi T."/>
            <person name="Momoyama Y."/>
            <person name="Higashiyama T."/>
            <person name="Minoda A."/>
            <person name="Sano M."/>
            <person name="Nomoto H."/>
            <person name="Oishi K."/>
            <person name="Hayashi H."/>
            <person name="Ohta F."/>
            <person name="Nishizaka S."/>
            <person name="Haga S."/>
            <person name="Miura S."/>
            <person name="Morishita T."/>
            <person name="Kabeya Y."/>
            <person name="Terasawa K."/>
            <person name="Suzuki Y."/>
            <person name="Ishii Y."/>
            <person name="Asakawa S."/>
            <person name="Takano H."/>
            <person name="Ohta N."/>
            <person name="Kuroiwa H."/>
            <person name="Tanaka K."/>
            <person name="Shimizu N."/>
            <person name="Sugano S."/>
            <person name="Sato N."/>
            <person name="Nozaki H."/>
            <person name="Ogasawara N."/>
            <person name="Kohara Y."/>
            <person name="Kuroiwa T."/>
        </authorList>
    </citation>
    <scope>NUCLEOTIDE SEQUENCE [LARGE SCALE GENOMIC DNA]</scope>
    <source>
        <strain evidence="2 3">10D</strain>
    </source>
</reference>
<proteinExistence type="predicted"/>